<dbReference type="GO" id="GO:0051082">
    <property type="term" value="F:unfolded protein binding"/>
    <property type="evidence" value="ECO:0007669"/>
    <property type="project" value="InterPro"/>
</dbReference>
<feature type="compositionally biased region" description="Acidic residues" evidence="14">
    <location>
        <begin position="420"/>
        <end position="435"/>
    </location>
</feature>
<evidence type="ECO:0000256" key="3">
    <source>
        <dbReference type="ARBA" id="ARBA00022723"/>
    </source>
</evidence>
<evidence type="ECO:0000313" key="15">
    <source>
        <dbReference type="EMBL" id="CRZ10862.1"/>
    </source>
</evidence>
<evidence type="ECO:0008006" key="16">
    <source>
        <dbReference type="Google" id="ProtNLM"/>
    </source>
</evidence>
<feature type="binding site" evidence="11">
    <location>
        <position position="142"/>
    </location>
    <ligand>
        <name>an alpha-D-glucoside</name>
        <dbReference type="ChEBI" id="CHEBI:22390"/>
    </ligand>
</feature>
<keyword evidence="10 13" id="KW-0143">Chaperone</keyword>
<feature type="binding site" evidence="11">
    <location>
        <position position="159"/>
    </location>
    <ligand>
        <name>an alpha-D-glucoside</name>
        <dbReference type="ChEBI" id="CHEBI:22390"/>
    </ligand>
</feature>
<feature type="binding site" evidence="11">
    <location>
        <position position="140"/>
    </location>
    <ligand>
        <name>an alpha-D-glucoside</name>
        <dbReference type="ChEBI" id="CHEBI:22390"/>
    </ligand>
</feature>
<keyword evidence="13" id="KW-0812">Transmembrane</keyword>
<dbReference type="InterPro" id="IPR009169">
    <property type="entry name" value="Calreticulin"/>
</dbReference>
<dbReference type="AlphaFoldDB" id="A0A0H5RB70"/>
<feature type="region of interest" description="Disordered" evidence="14">
    <location>
        <begin position="385"/>
        <end position="435"/>
    </location>
</feature>
<dbReference type="PIRSF" id="PIRSF002356">
    <property type="entry name" value="Calreticulin"/>
    <property type="match status" value="1"/>
</dbReference>
<dbReference type="FunFam" id="2.60.120.200:FF:000018">
    <property type="entry name" value="Calreticulin 1b"/>
    <property type="match status" value="1"/>
</dbReference>
<keyword evidence="13" id="KW-1133">Transmembrane helix</keyword>
<feature type="region of interest" description="Disordered" evidence="14">
    <location>
        <begin position="237"/>
        <end position="291"/>
    </location>
</feature>
<feature type="binding site" evidence="11">
    <location>
        <position position="166"/>
    </location>
    <ligand>
        <name>an alpha-D-glucoside</name>
        <dbReference type="ChEBI" id="CHEBI:22390"/>
    </ligand>
</feature>
<dbReference type="InterPro" id="IPR018124">
    <property type="entry name" value="Calret/calnex_CS"/>
</dbReference>
<reference evidence="15" key="1">
    <citation type="submission" date="2015-04" db="EMBL/GenBank/DDBJ databases">
        <title>The genome sequence of the plant pathogenic Rhizarian Plasmodiophora brassicae reveals insights in its biotrophic life cycle and the origin of chitin synthesis.</title>
        <authorList>
            <person name="Schwelm A."/>
            <person name="Fogelqvist J."/>
            <person name="Knaust A."/>
            <person name="Julke S."/>
            <person name="Lilja T."/>
            <person name="Dhandapani V."/>
            <person name="Bonilla-Rosso G."/>
            <person name="Karlsson M."/>
            <person name="Shevchenko A."/>
            <person name="Choi S.R."/>
            <person name="Kim H.G."/>
            <person name="Park J.Y."/>
            <person name="Lim Y.P."/>
            <person name="Ludwig-Muller J."/>
            <person name="Dixelius C."/>
        </authorList>
    </citation>
    <scope>NUCLEOTIDE SEQUENCE</scope>
    <source>
        <tissue evidence="15">Potato root galls</tissue>
    </source>
</reference>
<dbReference type="GO" id="GO:0005509">
    <property type="term" value="F:calcium ion binding"/>
    <property type="evidence" value="ECO:0007669"/>
    <property type="project" value="InterPro"/>
</dbReference>
<dbReference type="GO" id="GO:0005789">
    <property type="term" value="C:endoplasmic reticulum membrane"/>
    <property type="evidence" value="ECO:0007669"/>
    <property type="project" value="TreeGrafter"/>
</dbReference>
<feature type="compositionally biased region" description="Basic and acidic residues" evidence="14">
    <location>
        <begin position="385"/>
        <end position="410"/>
    </location>
</feature>
<keyword evidence="9" id="KW-0106">Calcium</keyword>
<accession>A0A0H5RB70</accession>
<dbReference type="PANTHER" id="PTHR11073">
    <property type="entry name" value="CALRETICULIN AND CALNEXIN"/>
    <property type="match status" value="1"/>
</dbReference>
<feature type="binding site" evidence="11">
    <location>
        <position position="348"/>
    </location>
    <ligand>
        <name>an alpha-D-glucoside</name>
        <dbReference type="ChEBI" id="CHEBI:22390"/>
    </ligand>
</feature>
<proteinExistence type="inferred from homology"/>
<dbReference type="PANTHER" id="PTHR11073:SF2">
    <property type="entry name" value="CALRETICULIN"/>
    <property type="match status" value="1"/>
</dbReference>
<dbReference type="PRINTS" id="PR00626">
    <property type="entry name" value="CALRETICULIN"/>
</dbReference>
<evidence type="ECO:0000256" key="13">
    <source>
        <dbReference type="RuleBase" id="RU362126"/>
    </source>
</evidence>
<evidence type="ECO:0000256" key="9">
    <source>
        <dbReference type="ARBA" id="ARBA00022837"/>
    </source>
</evidence>
<dbReference type="SUPFAM" id="SSF49899">
    <property type="entry name" value="Concanavalin A-like lectins/glucanases"/>
    <property type="match status" value="1"/>
</dbReference>
<organism evidence="15">
    <name type="scientific">Spongospora subterranea</name>
    <dbReference type="NCBI Taxonomy" id="70186"/>
    <lineage>
        <taxon>Eukaryota</taxon>
        <taxon>Sar</taxon>
        <taxon>Rhizaria</taxon>
        <taxon>Endomyxa</taxon>
        <taxon>Phytomyxea</taxon>
        <taxon>Plasmodiophorida</taxon>
        <taxon>Plasmodiophoridae</taxon>
        <taxon>Spongospora</taxon>
    </lineage>
</organism>
<dbReference type="GO" id="GO:0006457">
    <property type="term" value="P:protein folding"/>
    <property type="evidence" value="ECO:0007669"/>
    <property type="project" value="InterPro"/>
</dbReference>
<comment type="subcellular location">
    <subcellularLocation>
        <location evidence="1">Endoplasmic reticulum lumen</location>
    </subcellularLocation>
</comment>
<feature type="compositionally biased region" description="Basic and acidic residues" evidence="14">
    <location>
        <begin position="269"/>
        <end position="282"/>
    </location>
</feature>
<feature type="transmembrane region" description="Helical" evidence="13">
    <location>
        <begin position="28"/>
        <end position="47"/>
    </location>
</feature>
<evidence type="ECO:0000256" key="14">
    <source>
        <dbReference type="SAM" id="MobiDB-lite"/>
    </source>
</evidence>
<dbReference type="PROSITE" id="PS00804">
    <property type="entry name" value="CALRETICULIN_2"/>
    <property type="match status" value="1"/>
</dbReference>
<keyword evidence="12" id="KW-1015">Disulfide bond</keyword>
<dbReference type="InterPro" id="IPR013320">
    <property type="entry name" value="ConA-like_dom_sf"/>
</dbReference>
<evidence type="ECO:0000256" key="2">
    <source>
        <dbReference type="ARBA" id="ARBA00010983"/>
    </source>
</evidence>
<keyword evidence="3" id="KW-0479">Metal-binding</keyword>
<dbReference type="SUPFAM" id="SSF63887">
    <property type="entry name" value="P-domain of calnexin/calreticulin"/>
    <property type="match status" value="1"/>
</dbReference>
<protein>
    <recommendedName>
        <fullName evidence="16">Calreticulin</fullName>
    </recommendedName>
</protein>
<dbReference type="Gene3D" id="2.10.250.10">
    <property type="entry name" value="Calreticulin/calnexin, P domain"/>
    <property type="match status" value="1"/>
</dbReference>
<keyword evidence="13" id="KW-0472">Membrane</keyword>
<evidence type="ECO:0000256" key="7">
    <source>
        <dbReference type="ARBA" id="ARBA00022824"/>
    </source>
</evidence>
<dbReference type="InterPro" id="IPR001580">
    <property type="entry name" value="Calret/calnex"/>
</dbReference>
<keyword evidence="5" id="KW-0430">Lectin</keyword>
<evidence type="ECO:0000256" key="12">
    <source>
        <dbReference type="PIRSR" id="PIRSR002356-3"/>
    </source>
</evidence>
<dbReference type="EMBL" id="HACM01010420">
    <property type="protein sequence ID" value="CRZ10862.1"/>
    <property type="molecule type" value="Transcribed_RNA"/>
</dbReference>
<dbReference type="GO" id="GO:0030246">
    <property type="term" value="F:carbohydrate binding"/>
    <property type="evidence" value="ECO:0007669"/>
    <property type="project" value="UniProtKB-KW"/>
</dbReference>
<evidence type="ECO:0000256" key="8">
    <source>
        <dbReference type="ARBA" id="ARBA00022833"/>
    </source>
</evidence>
<keyword evidence="7 13" id="KW-0256">Endoplasmic reticulum</keyword>
<evidence type="ECO:0000256" key="4">
    <source>
        <dbReference type="ARBA" id="ARBA00022729"/>
    </source>
</evidence>
<keyword evidence="6" id="KW-0677">Repeat</keyword>
<evidence type="ECO:0000256" key="1">
    <source>
        <dbReference type="ARBA" id="ARBA00004319"/>
    </source>
</evidence>
<feature type="disulfide bond" evidence="12">
    <location>
        <begin position="136"/>
        <end position="168"/>
    </location>
</feature>
<keyword evidence="8" id="KW-0862">Zinc</keyword>
<keyword evidence="4" id="KW-0732">Signal</keyword>
<evidence type="ECO:0000256" key="5">
    <source>
        <dbReference type="ARBA" id="ARBA00022734"/>
    </source>
</evidence>
<feature type="compositionally biased region" description="Basic and acidic residues" evidence="14">
    <location>
        <begin position="243"/>
        <end position="258"/>
    </location>
</feature>
<evidence type="ECO:0000256" key="11">
    <source>
        <dbReference type="PIRSR" id="PIRSR002356-1"/>
    </source>
</evidence>
<dbReference type="FunFam" id="2.10.250.10:FF:000002">
    <property type="entry name" value="Calreticulin"/>
    <property type="match status" value="1"/>
</dbReference>
<name>A0A0H5RB70_9EUKA</name>
<dbReference type="InterPro" id="IPR009033">
    <property type="entry name" value="Calreticulin/calnexin_P_dom_sf"/>
</dbReference>
<dbReference type="Gene3D" id="2.60.120.200">
    <property type="match status" value="1"/>
</dbReference>
<evidence type="ECO:0000256" key="10">
    <source>
        <dbReference type="ARBA" id="ARBA00023186"/>
    </source>
</evidence>
<sequence length="435" mass="50211">VTHLPNHRQTRIVDYNRRLMSVIQEMKWRWMLTAIVLGISATVMGLHGARFSETFPKGWNSRWVVSNWKKAQGQAGKWGWSHGTVYGDAIEDKGLITTQDSRFYAISSKISDDPFTNKGADLVIQYSVKQPTFMDCGGSYMKIFPSGTNQEFVSGDTPYNIMFGPDICGSETRKTHVIFNYKGENLEKKTEIHCENNRFTHFYTLIVRPDNTFTVKIDNVEKETGSLYDEWDFVKPKQIPDPQAKKPTDWVDQEKIDDPNQAMPDDWVTEQKIDDPDAKRPDDWDDDADGDWIAPKVANPDYQGEWKPKNIDNPAYKGKWVAPMIANPKYVWDDEIYVQNNMQYVGFELWQVKSGTVIDNILITDDIDEAHEAVEKWMKTSKLAEKKMADDEEEAQRVQMEKERREKEGLSPEIPTPPESDTDIDLDTDDDRDEL</sequence>
<dbReference type="GO" id="GO:0005788">
    <property type="term" value="C:endoplasmic reticulum lumen"/>
    <property type="evidence" value="ECO:0007669"/>
    <property type="project" value="UniProtKB-SubCell"/>
</dbReference>
<dbReference type="Pfam" id="PF00262">
    <property type="entry name" value="Calreticulin"/>
    <property type="match status" value="2"/>
</dbReference>
<evidence type="ECO:0000256" key="6">
    <source>
        <dbReference type="ARBA" id="ARBA00022737"/>
    </source>
</evidence>
<comment type="similarity">
    <text evidence="2 13">Belongs to the calreticulin family.</text>
</comment>
<dbReference type="GO" id="GO:0036503">
    <property type="term" value="P:ERAD pathway"/>
    <property type="evidence" value="ECO:0007669"/>
    <property type="project" value="TreeGrafter"/>
</dbReference>
<feature type="non-terminal residue" evidence="15">
    <location>
        <position position="1"/>
    </location>
</feature>